<reference evidence="3 4" key="1">
    <citation type="submission" date="2017-12" db="EMBL/GenBank/DDBJ databases">
        <authorList>
            <person name="Hurst M.R.H."/>
        </authorList>
    </citation>
    <scope>NUCLEOTIDE SEQUENCE [LARGE SCALE GENOMIC DNA]</scope>
    <source>
        <strain evidence="3 4">SY-3-19</strain>
    </source>
</reference>
<dbReference type="AlphaFoldDB" id="A0A2S7K1S3"/>
<feature type="transmembrane region" description="Helical" evidence="2">
    <location>
        <begin position="169"/>
        <end position="197"/>
    </location>
</feature>
<keyword evidence="4" id="KW-1185">Reference proteome</keyword>
<evidence type="ECO:0000256" key="2">
    <source>
        <dbReference type="SAM" id="Phobius"/>
    </source>
</evidence>
<evidence type="ECO:0000313" key="3">
    <source>
        <dbReference type="EMBL" id="PQA86452.1"/>
    </source>
</evidence>
<keyword evidence="2" id="KW-0812">Transmembrane</keyword>
<feature type="region of interest" description="Disordered" evidence="1">
    <location>
        <begin position="1"/>
        <end position="57"/>
    </location>
</feature>
<comment type="caution">
    <text evidence="3">The sequence shown here is derived from an EMBL/GenBank/DDBJ whole genome shotgun (WGS) entry which is preliminary data.</text>
</comment>
<feature type="compositionally biased region" description="Basic and acidic residues" evidence="1">
    <location>
        <begin position="1"/>
        <end position="17"/>
    </location>
</feature>
<gene>
    <name evidence="3" type="ORF">CW354_19170</name>
</gene>
<accession>A0A2S7K1S3</accession>
<protein>
    <submittedName>
        <fullName evidence="3">Uncharacterized protein</fullName>
    </submittedName>
</protein>
<dbReference type="EMBL" id="PJCH01000015">
    <property type="protein sequence ID" value="PQA86452.1"/>
    <property type="molecule type" value="Genomic_DNA"/>
</dbReference>
<keyword evidence="2" id="KW-1133">Transmembrane helix</keyword>
<sequence>MRGSAKADGKIGRKREGNGNSRAAEARARTRAQQRTSSGNEDAMNRNWGLPPKSDRDAFRNAKEAKPGMTLFVSAVFGVIGAAVAAISFAEARDAAVSLFHGVSIIPAIVAAGFGCWTYIWLARPRFAAQLSAKGDPFSKLVRFYAKAALGLGVILLLAKLTGALDPKFISILLLCISGGAGAAAAFQTVLAFVPYYEEEA</sequence>
<feature type="transmembrane region" description="Helical" evidence="2">
    <location>
        <begin position="144"/>
        <end position="163"/>
    </location>
</feature>
<name>A0A2S7K1S3_9PROT</name>
<organism evidence="3 4">
    <name type="scientific">Hyphococcus luteus</name>
    <dbReference type="NCBI Taxonomy" id="2058213"/>
    <lineage>
        <taxon>Bacteria</taxon>
        <taxon>Pseudomonadati</taxon>
        <taxon>Pseudomonadota</taxon>
        <taxon>Alphaproteobacteria</taxon>
        <taxon>Parvularculales</taxon>
        <taxon>Parvularculaceae</taxon>
        <taxon>Hyphococcus</taxon>
    </lineage>
</organism>
<feature type="transmembrane region" description="Helical" evidence="2">
    <location>
        <begin position="69"/>
        <end position="90"/>
    </location>
</feature>
<proteinExistence type="predicted"/>
<keyword evidence="2" id="KW-0472">Membrane</keyword>
<dbReference type="Proteomes" id="UP000239504">
    <property type="component" value="Unassembled WGS sequence"/>
</dbReference>
<feature type="transmembrane region" description="Helical" evidence="2">
    <location>
        <begin position="102"/>
        <end position="123"/>
    </location>
</feature>
<evidence type="ECO:0000256" key="1">
    <source>
        <dbReference type="SAM" id="MobiDB-lite"/>
    </source>
</evidence>
<evidence type="ECO:0000313" key="4">
    <source>
        <dbReference type="Proteomes" id="UP000239504"/>
    </source>
</evidence>